<feature type="non-terminal residue" evidence="1">
    <location>
        <position position="149"/>
    </location>
</feature>
<name>A0AA38LPL9_TAXCH</name>
<dbReference type="Proteomes" id="UP000824469">
    <property type="component" value="Unassembled WGS sequence"/>
</dbReference>
<feature type="non-terminal residue" evidence="1">
    <location>
        <position position="1"/>
    </location>
</feature>
<reference evidence="1 2" key="1">
    <citation type="journal article" date="2021" name="Nat. Plants">
        <title>The Taxus genome provides insights into paclitaxel biosynthesis.</title>
        <authorList>
            <person name="Xiong X."/>
            <person name="Gou J."/>
            <person name="Liao Q."/>
            <person name="Li Y."/>
            <person name="Zhou Q."/>
            <person name="Bi G."/>
            <person name="Li C."/>
            <person name="Du R."/>
            <person name="Wang X."/>
            <person name="Sun T."/>
            <person name="Guo L."/>
            <person name="Liang H."/>
            <person name="Lu P."/>
            <person name="Wu Y."/>
            <person name="Zhang Z."/>
            <person name="Ro D.K."/>
            <person name="Shang Y."/>
            <person name="Huang S."/>
            <person name="Yan J."/>
        </authorList>
    </citation>
    <scope>NUCLEOTIDE SEQUENCE [LARGE SCALE GENOMIC DNA]</scope>
    <source>
        <strain evidence="1">Ta-2019</strain>
    </source>
</reference>
<organism evidence="1 2">
    <name type="scientific">Taxus chinensis</name>
    <name type="common">Chinese yew</name>
    <name type="synonym">Taxus wallichiana var. chinensis</name>
    <dbReference type="NCBI Taxonomy" id="29808"/>
    <lineage>
        <taxon>Eukaryota</taxon>
        <taxon>Viridiplantae</taxon>
        <taxon>Streptophyta</taxon>
        <taxon>Embryophyta</taxon>
        <taxon>Tracheophyta</taxon>
        <taxon>Spermatophyta</taxon>
        <taxon>Pinopsida</taxon>
        <taxon>Pinidae</taxon>
        <taxon>Conifers II</taxon>
        <taxon>Cupressales</taxon>
        <taxon>Taxaceae</taxon>
        <taxon>Taxus</taxon>
    </lineage>
</organism>
<comment type="caution">
    <text evidence="1">The sequence shown here is derived from an EMBL/GenBank/DDBJ whole genome shotgun (WGS) entry which is preliminary data.</text>
</comment>
<evidence type="ECO:0000313" key="1">
    <source>
        <dbReference type="EMBL" id="KAH9331746.1"/>
    </source>
</evidence>
<accession>A0AA38LPL9</accession>
<gene>
    <name evidence="1" type="ORF">KI387_003854</name>
</gene>
<protein>
    <submittedName>
        <fullName evidence="1">Uncharacterized protein</fullName>
    </submittedName>
</protein>
<evidence type="ECO:0000313" key="2">
    <source>
        <dbReference type="Proteomes" id="UP000824469"/>
    </source>
</evidence>
<sequence length="149" mass="16938">LIENKPNDALESFESRLCSNDLHVTRLQQIPTHCEVLEEAAEYYKSVSKCELLENAAEYYKPVRSRKRLRESADYFNFVSSCEVLEKAVDYYKPVRSCERLGEAMEYNSVEATEHSMTPQITMDCADATKILIKPTGYTLSLVTGPLGL</sequence>
<keyword evidence="2" id="KW-1185">Reference proteome</keyword>
<dbReference type="EMBL" id="JAHRHJ020000001">
    <property type="protein sequence ID" value="KAH9331746.1"/>
    <property type="molecule type" value="Genomic_DNA"/>
</dbReference>
<dbReference type="AlphaFoldDB" id="A0AA38LPL9"/>
<proteinExistence type="predicted"/>